<accession>A0A554WEP5</accession>
<dbReference type="EMBL" id="VJNA01000032">
    <property type="protein sequence ID" value="TSE22059.1"/>
    <property type="molecule type" value="Genomic_DNA"/>
</dbReference>
<dbReference type="PANTHER" id="PTHR12526:SF640">
    <property type="entry name" value="COLANIC ACID BIOSYNTHESIS GLYCOSYLTRANSFERASE WCAL-RELATED"/>
    <property type="match status" value="1"/>
</dbReference>
<gene>
    <name evidence="5" type="primary">pimB</name>
    <name evidence="5" type="ORF">Taqua_02145</name>
</gene>
<dbReference type="Gene3D" id="3.40.50.2000">
    <property type="entry name" value="Glycogen Phosphorylase B"/>
    <property type="match status" value="1"/>
</dbReference>
<dbReference type="Pfam" id="PF00534">
    <property type="entry name" value="Glycos_transf_1"/>
    <property type="match status" value="1"/>
</dbReference>
<comment type="similarity">
    <text evidence="1">Belongs to the glycosyltransferase group 1 family. Glycosyltransferase 4 subfamily.</text>
</comment>
<protein>
    <submittedName>
        <fullName evidence="5">GDP-mannose-dependent alpha-(1-6)-phosphatidylinositol monomannoside mannosyltransferase</fullName>
        <ecNumber evidence="5">2.4.1.345</ecNumber>
    </submittedName>
</protein>
<evidence type="ECO:0000259" key="4">
    <source>
        <dbReference type="Pfam" id="PF00534"/>
    </source>
</evidence>
<dbReference type="EC" id="2.4.1.345" evidence="5"/>
<name>A0A554WEP5_9BURK</name>
<comment type="caution">
    <text evidence="5">The sequence shown here is derived from an EMBL/GenBank/DDBJ whole genome shotgun (WGS) entry which is preliminary data.</text>
</comment>
<keyword evidence="2 5" id="KW-0328">Glycosyltransferase</keyword>
<evidence type="ECO:0000256" key="3">
    <source>
        <dbReference type="ARBA" id="ARBA00022679"/>
    </source>
</evidence>
<dbReference type="GO" id="GO:0043750">
    <property type="term" value="F:phosphatidylinositol alpha-mannosyltransferase activity"/>
    <property type="evidence" value="ECO:0007669"/>
    <property type="project" value="UniProtKB-EC"/>
</dbReference>
<dbReference type="CDD" id="cd03801">
    <property type="entry name" value="GT4_PimA-like"/>
    <property type="match status" value="1"/>
</dbReference>
<dbReference type="AlphaFoldDB" id="A0A554WEP5"/>
<keyword evidence="6" id="KW-1185">Reference proteome</keyword>
<sequence length="386" mass="41829">MPRTDAAHPRSLNRSSTIGTVGAADGAPFPWNSMLAPDPDPEIIVFNLKRRYTGVSATVNALVPLQARQWRLAYCGTPLPHGMPGMTLRQAMALSRRPPAGRPFRIWHVRRDHEMAAGLWARDVLGLPIRLVFTSAAQHRHGWFPRWLISRMDAVIATTPKAASFVPNTTAVVPHGIDVERFAPPPDKLQAWDDSGLPGRWGIGVFGRVRPDKGTDVFVDAMIEALPHLPDVTAVIAGRAMPQHEAYQRALQARIDAAGLGERIRFLGEVPAAEVHRWYQRCLVCVACPRYEPFGLTPFEAGACGCALVCSRTGAFEQLVQPGVNGELVDTGDAAGLAAAVRRVLADPQAALRMGQAARQRVLAQFSLAQEAAGIGAVYAGLFERG</sequence>
<evidence type="ECO:0000313" key="5">
    <source>
        <dbReference type="EMBL" id="TSE22059.1"/>
    </source>
</evidence>
<dbReference type="InterPro" id="IPR001296">
    <property type="entry name" value="Glyco_trans_1"/>
</dbReference>
<evidence type="ECO:0000256" key="2">
    <source>
        <dbReference type="ARBA" id="ARBA00022676"/>
    </source>
</evidence>
<evidence type="ECO:0000256" key="1">
    <source>
        <dbReference type="ARBA" id="ARBA00009481"/>
    </source>
</evidence>
<feature type="domain" description="Glycosyl transferase family 1" evidence="4">
    <location>
        <begin position="203"/>
        <end position="361"/>
    </location>
</feature>
<dbReference type="SUPFAM" id="SSF53756">
    <property type="entry name" value="UDP-Glycosyltransferase/glycogen phosphorylase"/>
    <property type="match status" value="1"/>
</dbReference>
<keyword evidence="3 5" id="KW-0808">Transferase</keyword>
<proteinExistence type="inferred from homology"/>
<dbReference type="PANTHER" id="PTHR12526">
    <property type="entry name" value="GLYCOSYLTRANSFERASE"/>
    <property type="match status" value="1"/>
</dbReference>
<organism evidence="5 6">
    <name type="scientific">Tepidimonas aquatica</name>
    <dbReference type="NCBI Taxonomy" id="247482"/>
    <lineage>
        <taxon>Bacteria</taxon>
        <taxon>Pseudomonadati</taxon>
        <taxon>Pseudomonadota</taxon>
        <taxon>Betaproteobacteria</taxon>
        <taxon>Burkholderiales</taxon>
        <taxon>Tepidimonas</taxon>
    </lineage>
</organism>
<evidence type="ECO:0000313" key="6">
    <source>
        <dbReference type="Proteomes" id="UP000318554"/>
    </source>
</evidence>
<reference evidence="5 6" key="1">
    <citation type="submission" date="2019-07" db="EMBL/GenBank/DDBJ databases">
        <title>Tepidimonas aquatica CLN-1 draft genome.</title>
        <authorList>
            <person name="Da Costa M.S."/>
            <person name="Froufe H.J.C."/>
            <person name="Egas C."/>
            <person name="Albuquerque L."/>
        </authorList>
    </citation>
    <scope>NUCLEOTIDE SEQUENCE [LARGE SCALE GENOMIC DNA]</scope>
    <source>
        <strain evidence="5 6">CLN-1</strain>
    </source>
</reference>
<dbReference type="Proteomes" id="UP000318554">
    <property type="component" value="Unassembled WGS sequence"/>
</dbReference>